<dbReference type="InterPro" id="IPR012677">
    <property type="entry name" value="Nucleotide-bd_a/b_plait_sf"/>
</dbReference>
<comment type="caution">
    <text evidence="6">The sequence shown here is derived from an EMBL/GenBank/DDBJ whole genome shotgun (WGS) entry which is preliminary data.</text>
</comment>
<dbReference type="InterPro" id="IPR012678">
    <property type="entry name" value="Ribosomal_uL23/eL15/eS24_sf"/>
</dbReference>
<comment type="subunit">
    <text evidence="4">Part of the 50S ribosomal subunit. Contacts protein L29, and trigger factor when it is bound to the ribosome.</text>
</comment>
<comment type="function">
    <text evidence="4">One of the early assembly proteins it binds 23S rRNA. One of the proteins that surrounds the polypeptide exit tunnel on the outside of the ribosome. Forms the main docking site for trigger factor binding to the ribosome.</text>
</comment>
<dbReference type="AlphaFoldDB" id="A0A0G1VQD4"/>
<dbReference type="GO" id="GO:0006412">
    <property type="term" value="P:translation"/>
    <property type="evidence" value="ECO:0007669"/>
    <property type="project" value="UniProtKB-UniRule"/>
</dbReference>
<proteinExistence type="inferred from homology"/>
<protein>
    <recommendedName>
        <fullName evidence="4">Large ribosomal subunit protein uL23</fullName>
    </recommendedName>
</protein>
<evidence type="ECO:0000313" key="7">
    <source>
        <dbReference type="Proteomes" id="UP000033965"/>
    </source>
</evidence>
<dbReference type="InterPro" id="IPR013025">
    <property type="entry name" value="Ribosomal_uL23-like"/>
</dbReference>
<evidence type="ECO:0000256" key="3">
    <source>
        <dbReference type="ARBA" id="ARBA00023274"/>
    </source>
</evidence>
<keyword evidence="4" id="KW-0699">rRNA-binding</keyword>
<accession>A0A0G1VQD4</accession>
<dbReference type="Gene3D" id="3.30.70.330">
    <property type="match status" value="1"/>
</dbReference>
<keyword evidence="4" id="KW-0694">RNA-binding</keyword>
<keyword evidence="2 4" id="KW-0689">Ribosomal protein</keyword>
<dbReference type="Pfam" id="PF00276">
    <property type="entry name" value="Ribosomal_L23"/>
    <property type="match status" value="1"/>
</dbReference>
<feature type="region of interest" description="Disordered" evidence="5">
    <location>
        <begin position="1"/>
        <end position="35"/>
    </location>
</feature>
<evidence type="ECO:0000256" key="5">
    <source>
        <dbReference type="SAM" id="MobiDB-lite"/>
    </source>
</evidence>
<evidence type="ECO:0000256" key="4">
    <source>
        <dbReference type="HAMAP-Rule" id="MF_01369"/>
    </source>
</evidence>
<dbReference type="Proteomes" id="UP000033965">
    <property type="component" value="Unassembled WGS sequence"/>
</dbReference>
<dbReference type="SUPFAM" id="SSF54189">
    <property type="entry name" value="Ribosomal proteins S24e, L23 and L15e"/>
    <property type="match status" value="1"/>
</dbReference>
<organism evidence="6 7">
    <name type="scientific">Candidatus Kaiserbacteria bacterium GW2011_GWA2_49_19</name>
    <dbReference type="NCBI Taxonomy" id="1618669"/>
    <lineage>
        <taxon>Bacteria</taxon>
        <taxon>Candidatus Kaiseribacteriota</taxon>
    </lineage>
</organism>
<dbReference type="GO" id="GO:1990904">
    <property type="term" value="C:ribonucleoprotein complex"/>
    <property type="evidence" value="ECO:0007669"/>
    <property type="project" value="UniProtKB-KW"/>
</dbReference>
<dbReference type="EMBL" id="LCPZ01000008">
    <property type="protein sequence ID" value="KKW08641.1"/>
    <property type="molecule type" value="Genomic_DNA"/>
</dbReference>
<sequence length="125" mass="13600">MSIFGKTKKAEVKKDATATPPAVEKDSTPAISSDSSHVLLNPRITEKSTWHSAQGVYVFDVAVNSNKQQISRAIRAIYKVTPRKIRIVTVPSKSKRSARTGKLGVKGGGKKAYVYLKKGETINLS</sequence>
<name>A0A0G1VQD4_9BACT</name>
<comment type="similarity">
    <text evidence="1 4">Belongs to the universal ribosomal protein uL23 family.</text>
</comment>
<keyword evidence="3 4" id="KW-0687">Ribonucleoprotein</keyword>
<dbReference type="GO" id="GO:0019843">
    <property type="term" value="F:rRNA binding"/>
    <property type="evidence" value="ECO:0007669"/>
    <property type="project" value="UniProtKB-UniRule"/>
</dbReference>
<dbReference type="GO" id="GO:0005840">
    <property type="term" value="C:ribosome"/>
    <property type="evidence" value="ECO:0007669"/>
    <property type="project" value="UniProtKB-KW"/>
</dbReference>
<dbReference type="GO" id="GO:0003735">
    <property type="term" value="F:structural constituent of ribosome"/>
    <property type="evidence" value="ECO:0007669"/>
    <property type="project" value="InterPro"/>
</dbReference>
<gene>
    <name evidence="4" type="primary">rplW</name>
    <name evidence="6" type="ORF">UY44_C0008G0006</name>
</gene>
<evidence type="ECO:0000256" key="2">
    <source>
        <dbReference type="ARBA" id="ARBA00022980"/>
    </source>
</evidence>
<dbReference type="HAMAP" id="MF_01369_B">
    <property type="entry name" value="Ribosomal_uL23_B"/>
    <property type="match status" value="1"/>
</dbReference>
<evidence type="ECO:0000313" key="6">
    <source>
        <dbReference type="EMBL" id="KKW08641.1"/>
    </source>
</evidence>
<evidence type="ECO:0000256" key="1">
    <source>
        <dbReference type="ARBA" id="ARBA00006700"/>
    </source>
</evidence>
<reference evidence="6 7" key="1">
    <citation type="journal article" date="2015" name="Nature">
        <title>rRNA introns, odd ribosomes, and small enigmatic genomes across a large radiation of phyla.</title>
        <authorList>
            <person name="Brown C.T."/>
            <person name="Hug L.A."/>
            <person name="Thomas B.C."/>
            <person name="Sharon I."/>
            <person name="Castelle C.J."/>
            <person name="Singh A."/>
            <person name="Wilkins M.J."/>
            <person name="Williams K.H."/>
            <person name="Banfield J.F."/>
        </authorList>
    </citation>
    <scope>NUCLEOTIDE SEQUENCE [LARGE SCALE GENOMIC DNA]</scope>
</reference>